<dbReference type="OrthoDB" id="18193at2759"/>
<gene>
    <name evidence="3" type="ORF">SmJEL517_g01641</name>
</gene>
<sequence length="318" mass="35463">MNMTARQAVRLSWRAAYKSCQPAPIRRNISTGWFPRSKQMHANSLFFGSAAITATSAILLAYHYHLNPSIIYADAAPQHAEMADSISAKGGQRMEPTTKTLVPEFIKQHYADKLGASKSDEYCHEFHLIGVGVRTVTFLYIPVYVASLYTNMATVSSLRSLPKWKSGFSIDGFLKNQDGCIQELLNLKGAEFSIRIEPVRNTNGAHLRNGCLRALDTKYNAEKSTMTDTERIEIRAALDKFASEFPVGTVKAGQVLAFTRKADGSFRFAFDGKELVTIPNGWLSKRFFEVYLNPEKAPSEPLRKNVAEGIEKILGKNK</sequence>
<comment type="caution">
    <text evidence="3">The sequence shown here is derived from an EMBL/GenBank/DDBJ whole genome shotgun (WGS) entry which is preliminary data.</text>
</comment>
<proteinExistence type="predicted"/>
<dbReference type="Proteomes" id="UP000319731">
    <property type="component" value="Unassembled WGS sequence"/>
</dbReference>
<dbReference type="InterPro" id="IPR016087">
    <property type="entry name" value="Chalcone_isomerase"/>
</dbReference>
<evidence type="ECO:0000256" key="1">
    <source>
        <dbReference type="SAM" id="Phobius"/>
    </source>
</evidence>
<feature type="domain" description="Chalcone isomerase" evidence="2">
    <location>
        <begin position="125"/>
        <end position="307"/>
    </location>
</feature>
<feature type="transmembrane region" description="Helical" evidence="1">
    <location>
        <begin position="45"/>
        <end position="64"/>
    </location>
</feature>
<keyword evidence="1" id="KW-0812">Transmembrane</keyword>
<dbReference type="InterPro" id="IPR016088">
    <property type="entry name" value="Chalcone_isomerase_3-sand"/>
</dbReference>
<evidence type="ECO:0000313" key="4">
    <source>
        <dbReference type="Proteomes" id="UP000319731"/>
    </source>
</evidence>
<dbReference type="GeneID" id="42002866"/>
<dbReference type="Gene3D" id="3.50.70.10">
    <property type="match status" value="1"/>
</dbReference>
<dbReference type="GO" id="GO:0016872">
    <property type="term" value="F:intramolecular lyase activity"/>
    <property type="evidence" value="ECO:0007669"/>
    <property type="project" value="InterPro"/>
</dbReference>
<keyword evidence="4" id="KW-1185">Reference proteome</keyword>
<reference evidence="3 4" key="1">
    <citation type="journal article" date="2019" name="Sci. Rep.">
        <title>Comparative genomics of chytrid fungi reveal insights into the obligate biotrophic and pathogenic lifestyle of Synchytrium endobioticum.</title>
        <authorList>
            <person name="van de Vossenberg B.T.L.H."/>
            <person name="Warris S."/>
            <person name="Nguyen H.D.T."/>
            <person name="van Gent-Pelzer M.P.E."/>
            <person name="Joly D.L."/>
            <person name="van de Geest H.C."/>
            <person name="Bonants P.J.M."/>
            <person name="Smith D.S."/>
            <person name="Levesque C.A."/>
            <person name="van der Lee T.A.J."/>
        </authorList>
    </citation>
    <scope>NUCLEOTIDE SEQUENCE [LARGE SCALE GENOMIC DNA]</scope>
    <source>
        <strain evidence="3 4">JEL517</strain>
    </source>
</reference>
<dbReference type="Pfam" id="PF16035">
    <property type="entry name" value="Chalcone_2"/>
    <property type="match status" value="1"/>
</dbReference>
<name>A0A507C5K6_9FUNG</name>
<dbReference type="STRING" id="1806994.A0A507C5K6"/>
<dbReference type="EMBL" id="QEAO01000005">
    <property type="protein sequence ID" value="TPX36287.1"/>
    <property type="molecule type" value="Genomic_DNA"/>
</dbReference>
<dbReference type="PANTHER" id="PTHR47284">
    <property type="entry name" value="FATTY-ACID-BINDING PROTEIN 2"/>
    <property type="match status" value="1"/>
</dbReference>
<evidence type="ECO:0000313" key="3">
    <source>
        <dbReference type="EMBL" id="TPX36287.1"/>
    </source>
</evidence>
<organism evidence="3 4">
    <name type="scientific">Synchytrium microbalum</name>
    <dbReference type="NCBI Taxonomy" id="1806994"/>
    <lineage>
        <taxon>Eukaryota</taxon>
        <taxon>Fungi</taxon>
        <taxon>Fungi incertae sedis</taxon>
        <taxon>Chytridiomycota</taxon>
        <taxon>Chytridiomycota incertae sedis</taxon>
        <taxon>Chytridiomycetes</taxon>
        <taxon>Synchytriales</taxon>
        <taxon>Synchytriaceae</taxon>
        <taxon>Synchytrium</taxon>
    </lineage>
</organism>
<keyword evidence="1" id="KW-1133">Transmembrane helix</keyword>
<dbReference type="PANTHER" id="PTHR47284:SF3">
    <property type="entry name" value="FATTY-ACID-BINDING PROTEIN 2"/>
    <property type="match status" value="1"/>
</dbReference>
<keyword evidence="1" id="KW-0472">Membrane</keyword>
<accession>A0A507C5K6</accession>
<evidence type="ECO:0000259" key="2">
    <source>
        <dbReference type="Pfam" id="PF16035"/>
    </source>
</evidence>
<dbReference type="SUPFAM" id="SSF54626">
    <property type="entry name" value="Chalcone isomerase"/>
    <property type="match status" value="1"/>
</dbReference>
<dbReference type="RefSeq" id="XP_031026600.1">
    <property type="nucleotide sequence ID" value="XM_031167569.1"/>
</dbReference>
<dbReference type="AlphaFoldDB" id="A0A507C5K6"/>
<protein>
    <recommendedName>
        <fullName evidence="2">Chalcone isomerase domain-containing protein</fullName>
    </recommendedName>
</protein>
<dbReference type="InterPro" id="IPR036298">
    <property type="entry name" value="Chalcone_isomerase_sf"/>
</dbReference>